<feature type="compositionally biased region" description="Polar residues" evidence="2">
    <location>
        <begin position="359"/>
        <end position="368"/>
    </location>
</feature>
<dbReference type="OrthoDB" id="4067996at2759"/>
<sequence>MEGDTVNNNVVPVDDKSSVKLVEIKSELEETKTQFQELEALIINSTTRSNSTTHDFFNSLKTLSHNQTVLENKLEDAMKNQMNTDILVNDINKRLNTLASVLDSKNFKRLLSANDLQRAGLRDSNGESKSTLQSNTNGLITANAGKEVSTMPVKRGPGRPRKDQNSVNNSGSAAKSNDGPSGLLSQVKVSLPHGTVQLPKSRRYFIHPLESVNGNGNHQLSSILSHQSLSGPDLKGTVGTGASVSSSHHGSDLDDYNSDTPLERYRLQGRPRTRQRRPASTSTKREDSDSETDLDGAQALLSRNPTGKKKVGRKRRPKAVILSRRRGRPPKIKRVETILTNEPGVNDAEAPETEEKNSQDGLKNTISQKEQDDLESSKIAEVPSGRSLRSRKSSSAEPSEEIEEHETVVNPADDKPNAEKTENAALDATKENVGFLLNTKGFASGKAHKMIYEDPVYNELEKQGTKMNEQLEKLRDPREKMLVSLKYNDRDSAKSFIESNKELLKALREDERRRKLEAHNSKEGLDGEKPKQRRERLPKPKEMGLMGHYKNLGIPKDSKPTHPDHIAAQSEIPQVLPAATLGADRQEGGTAKVDENTENSHTSRSVPAGPKEDIPADEQKRNEFLRENLEILLKVKSAKNGVGQTKDEEGKAKKSTEEMGHGFNFGKLPYQSAGELINETLNADPLEKLKHPIRGAGATVRNEKIRTLKTGTDNTADKAQNNNLCIIPSNKQYDPSRNAENQGQGSQPQHATRIKNGAENEMNSSQHFNKATNIAIQVSGSGEGDAPLKANDTDPPTKEGEETTVLAHHNPEDKKESTPNETEESQVEPVTPNGDGRLLRKRKHKESEPVQGEKIKQQRFSRNPSEGAKRSIQTKPSTKNGRSSKKSVGSATSSIVSPNTETNEESGELRTGLISSAPIELLCRDGFFYQRDAPQVPITTGTYLQFKFDSKETELMDLKKVDRSLKGTVESTGGCNPISSTKVERTNAYSLNPVVDQEAAQAFSVLSNTTLTERYVNSLEYFLMEFRWENKLVALGLKLRESKRTWQRRKALFTLFEFWRDQSVEKRNLKNYSILHAVKEMENYRIFINRSVSWFYNHITLLKMILYDLCDHVGTQRREWMFSDDQPLPAVGVYNRELGILYTVKNINAILDSMLTFDKLDDGTENSQVKQSQVHAPESS</sequence>
<feature type="region of interest" description="Disordered" evidence="2">
    <location>
        <begin position="585"/>
        <end position="615"/>
    </location>
</feature>
<evidence type="ECO:0000313" key="4">
    <source>
        <dbReference type="Proteomes" id="UP000006310"/>
    </source>
</evidence>
<feature type="compositionally biased region" description="Basic and acidic residues" evidence="2">
    <location>
        <begin position="412"/>
        <end position="422"/>
    </location>
</feature>
<feature type="region of interest" description="Disordered" evidence="2">
    <location>
        <begin position="704"/>
        <end position="751"/>
    </location>
</feature>
<dbReference type="HOGENOM" id="CLU_012589_0_0_1"/>
<organism evidence="3 4">
    <name type="scientific">Huiozyma naganishii (strain ATCC MYA-139 / BCRC 22969 / CBS 8797 / KCTC 17520 / NBRC 10181 / NCYC 3082 / Yp74L-3)</name>
    <name type="common">Yeast</name>
    <name type="synonym">Kazachstania naganishii</name>
    <dbReference type="NCBI Taxonomy" id="1071383"/>
    <lineage>
        <taxon>Eukaryota</taxon>
        <taxon>Fungi</taxon>
        <taxon>Dikarya</taxon>
        <taxon>Ascomycota</taxon>
        <taxon>Saccharomycotina</taxon>
        <taxon>Saccharomycetes</taxon>
        <taxon>Saccharomycetales</taxon>
        <taxon>Saccharomycetaceae</taxon>
        <taxon>Huiozyma</taxon>
    </lineage>
</organism>
<gene>
    <name evidence="3" type="primary">KNAG0B02030</name>
    <name evidence="3" type="ordered locus">KNAG_0B02030</name>
</gene>
<dbReference type="GeneID" id="34524295"/>
<feature type="compositionally biased region" description="Basic and acidic residues" evidence="2">
    <location>
        <begin position="845"/>
        <end position="856"/>
    </location>
</feature>
<keyword evidence="4" id="KW-1185">Reference proteome</keyword>
<feature type="compositionally biased region" description="Basic and acidic residues" evidence="2">
    <location>
        <begin position="791"/>
        <end position="801"/>
    </location>
</feature>
<evidence type="ECO:0000313" key="3">
    <source>
        <dbReference type="EMBL" id="CCK68645.1"/>
    </source>
</evidence>
<feature type="compositionally biased region" description="Basic and acidic residues" evidence="2">
    <location>
        <begin position="809"/>
        <end position="818"/>
    </location>
</feature>
<dbReference type="EMBL" id="HE978315">
    <property type="protein sequence ID" value="CCK68645.1"/>
    <property type="molecule type" value="Genomic_DNA"/>
</dbReference>
<dbReference type="Proteomes" id="UP000006310">
    <property type="component" value="Chromosome 2"/>
</dbReference>
<dbReference type="STRING" id="1071383.J7R1F7"/>
<feature type="compositionally biased region" description="Basic and acidic residues" evidence="2">
    <location>
        <begin position="369"/>
        <end position="378"/>
    </location>
</feature>
<dbReference type="KEGG" id="kng:KNAG_0B02030"/>
<feature type="region of interest" description="Disordered" evidence="2">
    <location>
        <begin position="120"/>
        <end position="186"/>
    </location>
</feature>
<dbReference type="AlphaFoldDB" id="J7R1F7"/>
<reference evidence="3 4" key="1">
    <citation type="journal article" date="2011" name="Proc. Natl. Acad. Sci. U.S.A.">
        <title>Evolutionary erosion of yeast sex chromosomes by mating-type switching accidents.</title>
        <authorList>
            <person name="Gordon J.L."/>
            <person name="Armisen D."/>
            <person name="Proux-Wera E."/>
            <person name="Oheigeartaigh S.S."/>
            <person name="Byrne K.P."/>
            <person name="Wolfe K.H."/>
        </authorList>
    </citation>
    <scope>NUCLEOTIDE SEQUENCE [LARGE SCALE GENOMIC DNA]</scope>
    <source>
        <strain evidence="4">ATCC MYA-139 / BCRC 22969 / CBS 8797 / CCRC 22969 / KCTC 17520 / NBRC 10181 / NCYC 3082</strain>
    </source>
</reference>
<reference evidence="4" key="2">
    <citation type="submission" date="2012-08" db="EMBL/GenBank/DDBJ databases">
        <title>Genome sequence of Kazachstania naganishii.</title>
        <authorList>
            <person name="Gordon J.L."/>
            <person name="Armisen D."/>
            <person name="Proux-Wera E."/>
            <person name="OhEigeartaigh S.S."/>
            <person name="Byrne K.P."/>
            <person name="Wolfe K.H."/>
        </authorList>
    </citation>
    <scope>NUCLEOTIDE SEQUENCE [LARGE SCALE GENOMIC DNA]</scope>
    <source>
        <strain evidence="4">ATCC MYA-139 / BCRC 22969 / CBS 8797 / CCRC 22969 / KCTC 17520 / NBRC 10181 / NCYC 3082</strain>
    </source>
</reference>
<protein>
    <submittedName>
        <fullName evidence="3">Uncharacterized protein</fullName>
    </submittedName>
</protein>
<accession>J7R1F7</accession>
<feature type="compositionally biased region" description="Basic and acidic residues" evidence="2">
    <location>
        <begin position="511"/>
        <end position="542"/>
    </location>
</feature>
<feature type="coiled-coil region" evidence="1">
    <location>
        <begin position="21"/>
        <end position="80"/>
    </location>
</feature>
<feature type="region of interest" description="Disordered" evidence="2">
    <location>
        <begin position="227"/>
        <end position="423"/>
    </location>
</feature>
<evidence type="ECO:0000256" key="2">
    <source>
        <dbReference type="SAM" id="MobiDB-lite"/>
    </source>
</evidence>
<feature type="compositionally biased region" description="Polar residues" evidence="2">
    <location>
        <begin position="871"/>
        <end position="881"/>
    </location>
</feature>
<feature type="compositionally biased region" description="Basic residues" evidence="2">
    <location>
        <begin position="306"/>
        <end position="332"/>
    </location>
</feature>
<feature type="region of interest" description="Disordered" evidence="2">
    <location>
        <begin position="511"/>
        <end position="547"/>
    </location>
</feature>
<feature type="compositionally biased region" description="Basic and acidic residues" evidence="2">
    <location>
        <begin position="585"/>
        <end position="595"/>
    </location>
</feature>
<proteinExistence type="predicted"/>
<dbReference type="eggNOG" id="ENOG502QTPX">
    <property type="taxonomic scope" value="Eukaryota"/>
</dbReference>
<feature type="compositionally biased region" description="Polar residues" evidence="2">
    <location>
        <begin position="165"/>
        <end position="186"/>
    </location>
</feature>
<feature type="compositionally biased region" description="Basic residues" evidence="2">
    <location>
        <begin position="267"/>
        <end position="277"/>
    </location>
</feature>
<keyword evidence="1" id="KW-0175">Coiled coil</keyword>
<evidence type="ECO:0000256" key="1">
    <source>
        <dbReference type="SAM" id="Coils"/>
    </source>
</evidence>
<feature type="compositionally biased region" description="Polar residues" evidence="2">
    <location>
        <begin position="127"/>
        <end position="140"/>
    </location>
</feature>
<feature type="compositionally biased region" description="Low complexity" evidence="2">
    <location>
        <begin position="227"/>
        <end position="248"/>
    </location>
</feature>
<feature type="region of interest" description="Disordered" evidence="2">
    <location>
        <begin position="779"/>
        <end position="909"/>
    </location>
</feature>
<dbReference type="RefSeq" id="XP_022462891.1">
    <property type="nucleotide sequence ID" value="XM_022611487.1"/>
</dbReference>
<name>J7R1F7_HUIN7</name>
<feature type="compositionally biased region" description="Polar residues" evidence="2">
    <location>
        <begin position="709"/>
        <end position="750"/>
    </location>
</feature>